<reference evidence="4 5" key="1">
    <citation type="submission" date="2022-12" db="EMBL/GenBank/DDBJ databases">
        <title>Chromosome-level genome assembly of true bugs.</title>
        <authorList>
            <person name="Ma L."/>
            <person name="Li H."/>
        </authorList>
    </citation>
    <scope>NUCLEOTIDE SEQUENCE [LARGE SCALE GENOMIC DNA]</scope>
    <source>
        <strain evidence="4">Lab_2022b</strain>
    </source>
</reference>
<keyword evidence="3" id="KW-0964">Secreted</keyword>
<dbReference type="PANTHER" id="PTHR10009">
    <property type="entry name" value="PROTEIN YELLOW-RELATED"/>
    <property type="match status" value="1"/>
</dbReference>
<protein>
    <submittedName>
        <fullName evidence="4">Uncharacterized protein</fullName>
    </submittedName>
</protein>
<organism evidence="4 5">
    <name type="scientific">Rhynocoris fuscipes</name>
    <dbReference type="NCBI Taxonomy" id="488301"/>
    <lineage>
        <taxon>Eukaryota</taxon>
        <taxon>Metazoa</taxon>
        <taxon>Ecdysozoa</taxon>
        <taxon>Arthropoda</taxon>
        <taxon>Hexapoda</taxon>
        <taxon>Insecta</taxon>
        <taxon>Pterygota</taxon>
        <taxon>Neoptera</taxon>
        <taxon>Paraneoptera</taxon>
        <taxon>Hemiptera</taxon>
        <taxon>Heteroptera</taxon>
        <taxon>Panheteroptera</taxon>
        <taxon>Cimicomorpha</taxon>
        <taxon>Reduviidae</taxon>
        <taxon>Harpactorinae</taxon>
        <taxon>Harpactorini</taxon>
        <taxon>Rhynocoris</taxon>
    </lineage>
</organism>
<dbReference type="Proteomes" id="UP001461498">
    <property type="component" value="Unassembled WGS sequence"/>
</dbReference>
<sequence>MDETGHTAYNGLTTRAQIFDDVAFLCNPRLKAGIEATLLKVYMFPKDGAADGIIMEPFPEGKFQTEGDCECLQSAVDLYLDHEDILWVLDVGVTFTAHSTPSSRCPPKVVGFNVHTGKPEKVISLANMVTPVSRLQFIVCDHSVEGNRYLYIADAGTKSIIVWDVENNKGARVALPENVLAEFSARDVLYIALIRRQTGNNFLYFTYRSGDNLFCIEAKHLQTEASAAKAWDVGKKPAKMIILGTDEWESIYFRYESKADVYKWNTNDAFNEKNFEIVHRCDGQLIPTHAIPDYKRGVMKMVESNLVQFLGKGVQPADALNSLTVMTLPTD</sequence>
<proteinExistence type="inferred from homology"/>
<evidence type="ECO:0000256" key="1">
    <source>
        <dbReference type="ARBA" id="ARBA00004613"/>
    </source>
</evidence>
<dbReference type="AlphaFoldDB" id="A0AAW1CPX4"/>
<dbReference type="GO" id="GO:0005576">
    <property type="term" value="C:extracellular region"/>
    <property type="evidence" value="ECO:0007669"/>
    <property type="project" value="UniProtKB-SubCell"/>
</dbReference>
<evidence type="ECO:0000313" key="4">
    <source>
        <dbReference type="EMBL" id="KAK9499778.1"/>
    </source>
</evidence>
<evidence type="ECO:0000256" key="2">
    <source>
        <dbReference type="ARBA" id="ARBA00009127"/>
    </source>
</evidence>
<dbReference type="PANTHER" id="PTHR10009:SF8">
    <property type="entry name" value="IP19120P"/>
    <property type="match status" value="1"/>
</dbReference>
<evidence type="ECO:0000256" key="3">
    <source>
        <dbReference type="ARBA" id="ARBA00022525"/>
    </source>
</evidence>
<accession>A0AAW1CPX4</accession>
<dbReference type="InterPro" id="IPR011042">
    <property type="entry name" value="6-blade_b-propeller_TolB-like"/>
</dbReference>
<dbReference type="Gene3D" id="2.120.10.30">
    <property type="entry name" value="TolB, C-terminal domain"/>
    <property type="match status" value="1"/>
</dbReference>
<dbReference type="EMBL" id="JAPXFL010000011">
    <property type="protein sequence ID" value="KAK9499778.1"/>
    <property type="molecule type" value="Genomic_DNA"/>
</dbReference>
<comment type="similarity">
    <text evidence="2">Belongs to the major royal jelly protein family.</text>
</comment>
<comment type="caution">
    <text evidence="4">The sequence shown here is derived from an EMBL/GenBank/DDBJ whole genome shotgun (WGS) entry which is preliminary data.</text>
</comment>
<evidence type="ECO:0000313" key="5">
    <source>
        <dbReference type="Proteomes" id="UP001461498"/>
    </source>
</evidence>
<dbReference type="Pfam" id="PF03022">
    <property type="entry name" value="MRJP"/>
    <property type="match status" value="1"/>
</dbReference>
<name>A0AAW1CPX4_9HEMI</name>
<dbReference type="InterPro" id="IPR017996">
    <property type="entry name" value="MRJP/yellow-related"/>
</dbReference>
<gene>
    <name evidence="4" type="ORF">O3M35_002750</name>
</gene>
<comment type="subcellular location">
    <subcellularLocation>
        <location evidence="1">Secreted</location>
    </subcellularLocation>
</comment>
<keyword evidence="5" id="KW-1185">Reference proteome</keyword>